<reference evidence="1 2" key="1">
    <citation type="submission" date="2019-08" db="EMBL/GenBank/DDBJ databases">
        <title>Agrococcus lahaulensis sp. nov., isolated from a cold desert of the Indian Himalayas.</title>
        <authorList>
            <person name="Qu J.H."/>
        </authorList>
    </citation>
    <scope>NUCLEOTIDE SEQUENCE [LARGE SCALE GENOMIC DNA]</scope>
    <source>
        <strain evidence="1 2">NS18</strain>
    </source>
</reference>
<evidence type="ECO:0000313" key="2">
    <source>
        <dbReference type="Proteomes" id="UP000323221"/>
    </source>
</evidence>
<protein>
    <submittedName>
        <fullName evidence="1">Lincomycin resistance protein LmrB</fullName>
    </submittedName>
</protein>
<accession>A0A5M8QMM8</accession>
<comment type="caution">
    <text evidence="1">The sequence shown here is derived from an EMBL/GenBank/DDBJ whole genome shotgun (WGS) entry which is preliminary data.</text>
</comment>
<name>A0A5M8QMM8_9MICO</name>
<dbReference type="InterPro" id="IPR019646">
    <property type="entry name" value="Aminoglyc_AdlTrfase"/>
</dbReference>
<dbReference type="RefSeq" id="WP_128188964.1">
    <property type="nucleotide sequence ID" value="NZ_JBIVQT010000003.1"/>
</dbReference>
<dbReference type="EMBL" id="VOIR01000011">
    <property type="protein sequence ID" value="KAA6436224.1"/>
    <property type="molecule type" value="Genomic_DNA"/>
</dbReference>
<sequence>MPPEEVVWFVDWLERREVVYQCNGGWAVDALVGRETRPHRDLDVFLDERALADAVAALRERGYAVVDDWLPVRIELAAEERRVDLHPMRILPGGDGVQALLDGGELVHRAADRTRGSIGGRAVVVASAARLLQLREGYEPRAVDLHDLAQLRRLER</sequence>
<organism evidence="1 2">
    <name type="scientific">Agrococcus sediminis</name>
    <dbReference type="NCBI Taxonomy" id="2599924"/>
    <lineage>
        <taxon>Bacteria</taxon>
        <taxon>Bacillati</taxon>
        <taxon>Actinomycetota</taxon>
        <taxon>Actinomycetes</taxon>
        <taxon>Micrococcales</taxon>
        <taxon>Microbacteriaceae</taxon>
        <taxon>Agrococcus</taxon>
    </lineage>
</organism>
<dbReference type="Pfam" id="PF10706">
    <property type="entry name" value="Aminoglyc_resit"/>
    <property type="match status" value="1"/>
</dbReference>
<proteinExistence type="predicted"/>
<keyword evidence="2" id="KW-1185">Reference proteome</keyword>
<evidence type="ECO:0000313" key="1">
    <source>
        <dbReference type="EMBL" id="KAA6436224.1"/>
    </source>
</evidence>
<dbReference type="AlphaFoldDB" id="A0A5M8QMM8"/>
<dbReference type="Proteomes" id="UP000323221">
    <property type="component" value="Unassembled WGS sequence"/>
</dbReference>
<dbReference type="Gene3D" id="3.30.460.40">
    <property type="match status" value="1"/>
</dbReference>
<gene>
    <name evidence="1" type="ORF">FQ330_02080</name>
</gene>
<dbReference type="OrthoDB" id="4539099at2"/>